<dbReference type="InterPro" id="IPR036582">
    <property type="entry name" value="Mao_N_sf"/>
</dbReference>
<feature type="chain" id="PRO_5003335117" evidence="1">
    <location>
        <begin position="23"/>
        <end position="191"/>
    </location>
</feature>
<dbReference type="SUPFAM" id="SSF55383">
    <property type="entry name" value="Copper amine oxidase, domain N"/>
    <property type="match status" value="1"/>
</dbReference>
<gene>
    <name evidence="3" type="ordered locus">Desru_1793</name>
</gene>
<sequence length="191" mass="21007">MKKFILGLLCGVIISTSSIVYASDYVQTTLFPAKFIINGQSKELKSEYTILNYSNHVYVPIRFVAENMGAIIDYNNNTKTININNISGDLLTIKDPEENLVRVGNLNLVKDGNNTRVTGNIEILLSGTNIIGANLSFYNDKGEKMGFVVISGNIPQGLQRFEVTGTGDFTNYSSVKLNVGYLNGVKNRVPN</sequence>
<keyword evidence="1" id="KW-0732">Signal</keyword>
<feature type="domain" description="Copper amine oxidase-like N-terminal" evidence="2">
    <location>
        <begin position="19"/>
        <end position="83"/>
    </location>
</feature>
<evidence type="ECO:0000256" key="1">
    <source>
        <dbReference type="SAM" id="SignalP"/>
    </source>
</evidence>
<evidence type="ECO:0000259" key="2">
    <source>
        <dbReference type="Pfam" id="PF07833"/>
    </source>
</evidence>
<dbReference type="EMBL" id="CP002780">
    <property type="protein sequence ID" value="AEG60056.1"/>
    <property type="molecule type" value="Genomic_DNA"/>
</dbReference>
<dbReference type="InterPro" id="IPR012854">
    <property type="entry name" value="Cu_amine_oxidase-like_N"/>
</dbReference>
<reference evidence="4" key="1">
    <citation type="submission" date="2011-05" db="EMBL/GenBank/DDBJ databases">
        <title>Complete sequence of Desulfotomaculum ruminis DSM 2154.</title>
        <authorList>
            <person name="Lucas S."/>
            <person name="Copeland A."/>
            <person name="Lapidus A."/>
            <person name="Cheng J.-F."/>
            <person name="Goodwin L."/>
            <person name="Pitluck S."/>
            <person name="Lu M."/>
            <person name="Detter J.C."/>
            <person name="Han C."/>
            <person name="Tapia R."/>
            <person name="Land M."/>
            <person name="Hauser L."/>
            <person name="Kyrpides N."/>
            <person name="Ivanova N."/>
            <person name="Mikhailova N."/>
            <person name="Pagani I."/>
            <person name="Stams A.J.M."/>
            <person name="Plugge C.M."/>
            <person name="Muyzer G."/>
            <person name="Kuever J."/>
            <person name="Parshina S.N."/>
            <person name="Ivanova A.E."/>
            <person name="Nazina T.N."/>
            <person name="Brambilla E."/>
            <person name="Spring S."/>
            <person name="Klenk H.-P."/>
            <person name="Woyke T."/>
        </authorList>
    </citation>
    <scope>NUCLEOTIDE SEQUENCE [LARGE SCALE GENOMIC DNA]</scope>
    <source>
        <strain evidence="4">ATCC 23193 / DSM 2154 / NCIB 8452 / DL</strain>
    </source>
</reference>
<evidence type="ECO:0000313" key="3">
    <source>
        <dbReference type="EMBL" id="AEG60056.1"/>
    </source>
</evidence>
<reference evidence="3 4" key="2">
    <citation type="journal article" date="2012" name="Stand. Genomic Sci.">
        <title>Complete genome sequence of the sulfate-reducing firmicute Desulfotomaculum ruminis type strain (DL(T)).</title>
        <authorList>
            <person name="Spring S."/>
            <person name="Visser M."/>
            <person name="Lu M."/>
            <person name="Copeland A."/>
            <person name="Lapidus A."/>
            <person name="Lucas S."/>
            <person name="Cheng J.F."/>
            <person name="Han C."/>
            <person name="Tapia R."/>
            <person name="Goodwin L.A."/>
            <person name="Pitluck S."/>
            <person name="Ivanova N."/>
            <person name="Land M."/>
            <person name="Hauser L."/>
            <person name="Larimer F."/>
            <person name="Rohde M."/>
            <person name="Goker M."/>
            <person name="Detter J.C."/>
            <person name="Kyrpides N.C."/>
            <person name="Woyke T."/>
            <person name="Schaap P.J."/>
            <person name="Plugge C.M."/>
            <person name="Muyzer G."/>
            <person name="Kuever J."/>
            <person name="Pereira I.A."/>
            <person name="Parshina S.N."/>
            <person name="Bernier-Latmani R."/>
            <person name="Stams A.J."/>
            <person name="Klenk H.P."/>
        </authorList>
    </citation>
    <scope>NUCLEOTIDE SEQUENCE [LARGE SCALE GENOMIC DNA]</scope>
    <source>
        <strain evidence="4">ATCC 23193 / DSM 2154 / NCIB 8452 / DL</strain>
    </source>
</reference>
<accession>F6DTJ4</accession>
<evidence type="ECO:0000313" key="4">
    <source>
        <dbReference type="Proteomes" id="UP000009234"/>
    </source>
</evidence>
<dbReference type="Gene3D" id="3.30.457.10">
    <property type="entry name" value="Copper amine oxidase-like, N-terminal domain"/>
    <property type="match status" value="1"/>
</dbReference>
<name>F6DTJ4_DESRL</name>
<dbReference type="Pfam" id="PF07833">
    <property type="entry name" value="Cu_amine_oxidN1"/>
    <property type="match status" value="1"/>
</dbReference>
<keyword evidence="4" id="KW-1185">Reference proteome</keyword>
<dbReference type="KEGG" id="dru:Desru_1793"/>
<dbReference type="HOGENOM" id="CLU_1419450_0_0_9"/>
<feature type="signal peptide" evidence="1">
    <location>
        <begin position="1"/>
        <end position="22"/>
    </location>
</feature>
<dbReference type="eggNOG" id="ENOG5033CMG">
    <property type="taxonomic scope" value="Bacteria"/>
</dbReference>
<dbReference type="AlphaFoldDB" id="F6DTJ4"/>
<proteinExistence type="predicted"/>
<protein>
    <submittedName>
        <fullName evidence="3">Copper amine oxidase-like domain-containing protein</fullName>
    </submittedName>
</protein>
<dbReference type="RefSeq" id="WP_013841820.1">
    <property type="nucleotide sequence ID" value="NC_015589.1"/>
</dbReference>
<dbReference type="Proteomes" id="UP000009234">
    <property type="component" value="Chromosome"/>
</dbReference>
<dbReference type="OrthoDB" id="9783944at2"/>
<organism evidence="3 4">
    <name type="scientific">Desulforamulus ruminis (strain ATCC 23193 / DSM 2154 / NCIMB 8452 / DL)</name>
    <name type="common">Desulfotomaculum ruminis</name>
    <dbReference type="NCBI Taxonomy" id="696281"/>
    <lineage>
        <taxon>Bacteria</taxon>
        <taxon>Bacillati</taxon>
        <taxon>Bacillota</taxon>
        <taxon>Clostridia</taxon>
        <taxon>Eubacteriales</taxon>
        <taxon>Peptococcaceae</taxon>
        <taxon>Desulforamulus</taxon>
    </lineage>
</organism>